<sequence>MRFLAAVAVCAFVLVLALQADEPRKTDGDGWIDLMTPAAWKKVDAGWIFTDEVALAPDAKNRADVRLKATKKDGGKVWVNGETGRLPNLITKQEFGDCEVHVEFLIAKGSNAGIKFHEVYEIQIIDSFGKKDLDGSGMGGIYPRANPLGGYLDKGVPPKVNASKPAGEWQTLTAVWKAPRFDAKGEKTTSAVMVKATLNGQAIHENVEVKTPTGGNWKNKETPTGAFMLQCDHGPTAWRNVRIKPMK</sequence>
<dbReference type="InterPro" id="IPR010496">
    <property type="entry name" value="AL/BT2_dom"/>
</dbReference>
<keyword evidence="4" id="KW-1185">Reference proteome</keyword>
<evidence type="ECO:0000256" key="1">
    <source>
        <dbReference type="SAM" id="SignalP"/>
    </source>
</evidence>
<feature type="signal peptide" evidence="1">
    <location>
        <begin position="1"/>
        <end position="20"/>
    </location>
</feature>
<dbReference type="Gene3D" id="2.60.120.560">
    <property type="entry name" value="Exo-inulinase, domain 1"/>
    <property type="match status" value="1"/>
</dbReference>
<keyword evidence="1" id="KW-0732">Signal</keyword>
<evidence type="ECO:0000313" key="3">
    <source>
        <dbReference type="EMBL" id="QJX00699.1"/>
    </source>
</evidence>
<evidence type="ECO:0000259" key="2">
    <source>
        <dbReference type="Pfam" id="PF06439"/>
    </source>
</evidence>
<gene>
    <name evidence="3" type="ORF">FTUN_8331</name>
</gene>
<dbReference type="KEGG" id="ftj:FTUN_8331"/>
<organism evidence="3 4">
    <name type="scientific">Frigoriglobus tundricola</name>
    <dbReference type="NCBI Taxonomy" id="2774151"/>
    <lineage>
        <taxon>Bacteria</taxon>
        <taxon>Pseudomonadati</taxon>
        <taxon>Planctomycetota</taxon>
        <taxon>Planctomycetia</taxon>
        <taxon>Gemmatales</taxon>
        <taxon>Gemmataceae</taxon>
        <taxon>Frigoriglobus</taxon>
    </lineage>
</organism>
<name>A0A6M5Z369_9BACT</name>
<dbReference type="Proteomes" id="UP000503447">
    <property type="component" value="Chromosome"/>
</dbReference>
<reference evidence="4" key="1">
    <citation type="submission" date="2020-05" db="EMBL/GenBank/DDBJ databases">
        <title>Frigoriglobus tundricola gen. nov., sp. nov., a psychrotolerant cellulolytic planctomycete of the family Gemmataceae with two divergent copies of 16S rRNA gene.</title>
        <authorList>
            <person name="Kulichevskaya I.S."/>
            <person name="Ivanova A.A."/>
            <person name="Naumoff D.G."/>
            <person name="Beletsky A.V."/>
            <person name="Rijpstra W.I.C."/>
            <person name="Sinninghe Damste J.S."/>
            <person name="Mardanov A.V."/>
            <person name="Ravin N.V."/>
            <person name="Dedysh S.N."/>
        </authorList>
    </citation>
    <scope>NUCLEOTIDE SEQUENCE [LARGE SCALE GENOMIC DNA]</scope>
    <source>
        <strain evidence="4">PL17</strain>
    </source>
</reference>
<feature type="chain" id="PRO_5027052960" evidence="1">
    <location>
        <begin position="21"/>
        <end position="247"/>
    </location>
</feature>
<dbReference type="AlphaFoldDB" id="A0A6M5Z369"/>
<dbReference type="Pfam" id="PF06439">
    <property type="entry name" value="3keto-disac_hyd"/>
    <property type="match status" value="1"/>
</dbReference>
<feature type="domain" description="3-keto-alpha-glucoside-1,2-lyase/3-keto-2-hydroxy-glucal hydratase" evidence="2">
    <location>
        <begin position="52"/>
        <end position="244"/>
    </location>
</feature>
<dbReference type="GO" id="GO:0016787">
    <property type="term" value="F:hydrolase activity"/>
    <property type="evidence" value="ECO:0007669"/>
    <property type="project" value="InterPro"/>
</dbReference>
<accession>A0A6M5Z369</accession>
<dbReference type="RefSeq" id="WP_171475396.1">
    <property type="nucleotide sequence ID" value="NZ_CP053452.2"/>
</dbReference>
<dbReference type="EMBL" id="CP053452">
    <property type="protein sequence ID" value="QJX00699.1"/>
    <property type="molecule type" value="Genomic_DNA"/>
</dbReference>
<evidence type="ECO:0000313" key="4">
    <source>
        <dbReference type="Proteomes" id="UP000503447"/>
    </source>
</evidence>
<protein>
    <submittedName>
        <fullName evidence="3">Putative cytochrome oxidase (Cbb3-type)</fullName>
    </submittedName>
</protein>
<proteinExistence type="predicted"/>